<dbReference type="SUPFAM" id="SSF54373">
    <property type="entry name" value="FAD-linked reductases, C-terminal domain"/>
    <property type="match status" value="1"/>
</dbReference>
<feature type="domain" description="FAD dependent oxidoreductase" evidence="7">
    <location>
        <begin position="37"/>
        <end position="406"/>
    </location>
</feature>
<comment type="cofactor">
    <cofactor evidence="1 6">
        <name>FAD</name>
        <dbReference type="ChEBI" id="CHEBI:57692"/>
    </cofactor>
</comment>
<dbReference type="Proteomes" id="UP000054007">
    <property type="component" value="Unassembled WGS sequence"/>
</dbReference>
<evidence type="ECO:0000259" key="7">
    <source>
        <dbReference type="Pfam" id="PF01266"/>
    </source>
</evidence>
<keyword evidence="5" id="KW-0560">Oxidoreductase</keyword>
<evidence type="ECO:0000256" key="2">
    <source>
        <dbReference type="ARBA" id="ARBA00006730"/>
    </source>
</evidence>
<dbReference type="SUPFAM" id="SSF51971">
    <property type="entry name" value="Nucleotide-binding domain"/>
    <property type="match status" value="1"/>
</dbReference>
<evidence type="ECO:0000256" key="3">
    <source>
        <dbReference type="ARBA" id="ARBA00022630"/>
    </source>
</evidence>
<evidence type="ECO:0000256" key="6">
    <source>
        <dbReference type="PIRSR" id="PIRSR000189-1"/>
    </source>
</evidence>
<dbReference type="OrthoDB" id="2015447at2759"/>
<organism evidence="8 9">
    <name type="scientific">Cylindrobasidium torrendii FP15055 ss-10</name>
    <dbReference type="NCBI Taxonomy" id="1314674"/>
    <lineage>
        <taxon>Eukaryota</taxon>
        <taxon>Fungi</taxon>
        <taxon>Dikarya</taxon>
        <taxon>Basidiomycota</taxon>
        <taxon>Agaricomycotina</taxon>
        <taxon>Agaricomycetes</taxon>
        <taxon>Agaricomycetidae</taxon>
        <taxon>Agaricales</taxon>
        <taxon>Marasmiineae</taxon>
        <taxon>Physalacriaceae</taxon>
        <taxon>Cylindrobasidium</taxon>
    </lineage>
</organism>
<evidence type="ECO:0000256" key="4">
    <source>
        <dbReference type="ARBA" id="ARBA00022827"/>
    </source>
</evidence>
<feature type="binding site" evidence="6">
    <location>
        <position position="394"/>
    </location>
    <ligand>
        <name>D-dopa</name>
        <dbReference type="ChEBI" id="CHEBI:149689"/>
    </ligand>
</feature>
<protein>
    <submittedName>
        <fullName evidence="8">Nucleotide-binding domain-containing protein</fullName>
    </submittedName>
</protein>
<dbReference type="InterPro" id="IPR023209">
    <property type="entry name" value="DAO"/>
</dbReference>
<sequence length="442" mass="48643">MSSSIALSDLHLSRVGDELVLGQSNIDATTATPKDKRVLVVGGGVTGLTSAWALLDAGYKVTVISERWANFEQRITSQIAGALWEYPPAVCGKHTDVISLHHSKRWAMTSYRNFEHLQDIFASDESVKHGVKMTMSNFFFDKKMEDTVEAGHLAKFQETLTRKEASLKGVRRDTAIISEHAINQQANVVDAYQLIAPAIDTDKYMFFLYDVVTSKGGILETRKINGDLLNQEQDLLDEYEASAIINATGVNAHETAGDESVYPLRGALVRVVNDGKRFPKVTDALAVTHDDTYGTPEDMVFIVPRNDNILILGGLVQPKEWELDLTLESPEIVRMRERCNNFVPGLENAEYDPDAPLVQGLRPFRGSNVRVERELRQRADGKTSTIVHSYGQGGSGFSLSYGCAGDVLDLVQEIEDGVAPMKMSVIMKAKAEAQAQLAVPVA</sequence>
<dbReference type="GO" id="GO:0019478">
    <property type="term" value="P:D-amino acid catabolic process"/>
    <property type="evidence" value="ECO:0007669"/>
    <property type="project" value="TreeGrafter"/>
</dbReference>
<dbReference type="STRING" id="1314674.A0A0D7B161"/>
<evidence type="ECO:0000313" key="9">
    <source>
        <dbReference type="Proteomes" id="UP000054007"/>
    </source>
</evidence>
<keyword evidence="4 6" id="KW-0274">FAD</keyword>
<dbReference type="PANTHER" id="PTHR11530:SF25">
    <property type="entry name" value="FAD DEPENDENT OXIDOREDUCTASE DOMAIN-CONTAINING PROTEIN"/>
    <property type="match status" value="1"/>
</dbReference>
<dbReference type="Gene3D" id="3.40.50.720">
    <property type="entry name" value="NAD(P)-binding Rossmann-like Domain"/>
    <property type="match status" value="1"/>
</dbReference>
<dbReference type="Pfam" id="PF01266">
    <property type="entry name" value="DAO"/>
    <property type="match status" value="1"/>
</dbReference>
<dbReference type="PANTHER" id="PTHR11530">
    <property type="entry name" value="D-AMINO ACID OXIDASE"/>
    <property type="match status" value="1"/>
</dbReference>
<dbReference type="GO" id="GO:0071949">
    <property type="term" value="F:FAD binding"/>
    <property type="evidence" value="ECO:0007669"/>
    <property type="project" value="InterPro"/>
</dbReference>
<evidence type="ECO:0000256" key="1">
    <source>
        <dbReference type="ARBA" id="ARBA00001974"/>
    </source>
</evidence>
<dbReference type="InterPro" id="IPR006076">
    <property type="entry name" value="FAD-dep_OxRdtase"/>
</dbReference>
<keyword evidence="9" id="KW-1185">Reference proteome</keyword>
<dbReference type="GO" id="GO:0005737">
    <property type="term" value="C:cytoplasm"/>
    <property type="evidence" value="ECO:0007669"/>
    <property type="project" value="TreeGrafter"/>
</dbReference>
<dbReference type="GO" id="GO:0003884">
    <property type="term" value="F:D-amino-acid oxidase activity"/>
    <property type="evidence" value="ECO:0007669"/>
    <property type="project" value="InterPro"/>
</dbReference>
<dbReference type="AlphaFoldDB" id="A0A0D7B161"/>
<gene>
    <name evidence="8" type="ORF">CYLTODRAFT_425443</name>
</gene>
<evidence type="ECO:0000313" key="8">
    <source>
        <dbReference type="EMBL" id="KIY64202.1"/>
    </source>
</evidence>
<feature type="binding site" evidence="6">
    <location>
        <begin position="76"/>
        <end position="77"/>
    </location>
    <ligand>
        <name>FAD</name>
        <dbReference type="ChEBI" id="CHEBI:57692"/>
    </ligand>
</feature>
<reference evidence="8 9" key="1">
    <citation type="journal article" date="2015" name="Fungal Genet. Biol.">
        <title>Evolution of novel wood decay mechanisms in Agaricales revealed by the genome sequences of Fistulina hepatica and Cylindrobasidium torrendii.</title>
        <authorList>
            <person name="Floudas D."/>
            <person name="Held B.W."/>
            <person name="Riley R."/>
            <person name="Nagy L.G."/>
            <person name="Koehler G."/>
            <person name="Ransdell A.S."/>
            <person name="Younus H."/>
            <person name="Chow J."/>
            <person name="Chiniquy J."/>
            <person name="Lipzen A."/>
            <person name="Tritt A."/>
            <person name="Sun H."/>
            <person name="Haridas S."/>
            <person name="LaButti K."/>
            <person name="Ohm R.A."/>
            <person name="Kues U."/>
            <person name="Blanchette R.A."/>
            <person name="Grigoriev I.V."/>
            <person name="Minto R.E."/>
            <person name="Hibbett D.S."/>
        </authorList>
    </citation>
    <scope>NUCLEOTIDE SEQUENCE [LARGE SCALE GENOMIC DNA]</scope>
    <source>
        <strain evidence="8 9">FP15055 ss-10</strain>
    </source>
</reference>
<dbReference type="Gene3D" id="3.30.9.10">
    <property type="entry name" value="D-Amino Acid Oxidase, subunit A, domain 2"/>
    <property type="match status" value="1"/>
</dbReference>
<dbReference type="EMBL" id="KN880649">
    <property type="protein sequence ID" value="KIY64202.1"/>
    <property type="molecule type" value="Genomic_DNA"/>
</dbReference>
<dbReference type="PIRSF" id="PIRSF000189">
    <property type="entry name" value="D-aa_oxidase"/>
    <property type="match status" value="1"/>
</dbReference>
<feature type="binding site" evidence="6">
    <location>
        <position position="362"/>
    </location>
    <ligand>
        <name>D-dopa</name>
        <dbReference type="ChEBI" id="CHEBI:149689"/>
    </ligand>
</feature>
<name>A0A0D7B161_9AGAR</name>
<comment type="similarity">
    <text evidence="2">Belongs to the DAMOX/DASOX family.</text>
</comment>
<proteinExistence type="inferred from homology"/>
<accession>A0A0D7B161</accession>
<keyword evidence="3" id="KW-0285">Flavoprotein</keyword>
<feature type="binding site" evidence="6">
    <location>
        <position position="248"/>
    </location>
    <ligand>
        <name>FAD</name>
        <dbReference type="ChEBI" id="CHEBI:57692"/>
    </ligand>
</feature>
<evidence type="ECO:0000256" key="5">
    <source>
        <dbReference type="ARBA" id="ARBA00023002"/>
    </source>
</evidence>